<protein>
    <submittedName>
        <fullName evidence="1">Gluconate 2-dehydrogenase subunit 3 family protein</fullName>
    </submittedName>
</protein>
<dbReference type="InterPro" id="IPR027056">
    <property type="entry name" value="Gluconate_2DH_su3"/>
</dbReference>
<name>A0A965ZHS3_9SPHI</name>
<dbReference type="EMBL" id="WWEO01000042">
    <property type="protein sequence ID" value="NCD70214.1"/>
    <property type="molecule type" value="Genomic_DNA"/>
</dbReference>
<evidence type="ECO:0000313" key="1">
    <source>
        <dbReference type="EMBL" id="NCD70214.1"/>
    </source>
</evidence>
<organism evidence="1 2">
    <name type="scientific">Mucilaginibacter agri</name>
    <dbReference type="NCBI Taxonomy" id="2695265"/>
    <lineage>
        <taxon>Bacteria</taxon>
        <taxon>Pseudomonadati</taxon>
        <taxon>Bacteroidota</taxon>
        <taxon>Sphingobacteriia</taxon>
        <taxon>Sphingobacteriales</taxon>
        <taxon>Sphingobacteriaceae</taxon>
        <taxon>Mucilaginibacter</taxon>
    </lineage>
</organism>
<proteinExistence type="predicted"/>
<keyword evidence="2" id="KW-1185">Reference proteome</keyword>
<evidence type="ECO:0000313" key="2">
    <source>
        <dbReference type="Proteomes" id="UP000638732"/>
    </source>
</evidence>
<sequence>MNRQKAIQNLLLIAGIGVSSGTVFKLSLPEEISVNELPHKKLLLAELADTIIPRTDTPGAKDAGVEDFIIKMIRDCTDSKTQHNFLRGLSGLEKYSTDSYGKPFTSCSEAQRTDILKHFESRATYRINIINKINKKLLGVPFFVKLRDLTVEGYCTSMLGATKGMAYDYIPVTFQACIPITPNQKAWATK</sequence>
<dbReference type="RefSeq" id="WP_166586177.1">
    <property type="nucleotide sequence ID" value="NZ_WWEO01000042.1"/>
</dbReference>
<dbReference type="Pfam" id="PF13618">
    <property type="entry name" value="Gluconate_2-dh3"/>
    <property type="match status" value="1"/>
</dbReference>
<accession>A0A965ZHS3</accession>
<reference evidence="1" key="2">
    <citation type="submission" date="2020-10" db="EMBL/GenBank/DDBJ databases">
        <title>Mucilaginibacter sp. nov., isolated from soil.</title>
        <authorList>
            <person name="Jeon C.O."/>
        </authorList>
    </citation>
    <scope>NUCLEOTIDE SEQUENCE</scope>
    <source>
        <strain evidence="1">R11</strain>
    </source>
</reference>
<comment type="caution">
    <text evidence="1">The sequence shown here is derived from an EMBL/GenBank/DDBJ whole genome shotgun (WGS) entry which is preliminary data.</text>
</comment>
<dbReference type="Proteomes" id="UP000638732">
    <property type="component" value="Unassembled WGS sequence"/>
</dbReference>
<dbReference type="AlphaFoldDB" id="A0A965ZHS3"/>
<gene>
    <name evidence="1" type="ORF">GSY63_12670</name>
</gene>
<reference evidence="1" key="1">
    <citation type="submission" date="2020-01" db="EMBL/GenBank/DDBJ databases">
        <authorList>
            <person name="Seo Y.L."/>
        </authorList>
    </citation>
    <scope>NUCLEOTIDE SEQUENCE</scope>
    <source>
        <strain evidence="1">R11</strain>
    </source>
</reference>